<proteinExistence type="predicted"/>
<evidence type="ECO:0000313" key="3">
    <source>
        <dbReference type="Proteomes" id="UP001162164"/>
    </source>
</evidence>
<reference evidence="2" key="1">
    <citation type="journal article" date="2023" name="Insect Mol. Biol.">
        <title>Genome sequencing provides insights into the evolution of gene families encoding plant cell wall-degrading enzymes in longhorned beetles.</title>
        <authorList>
            <person name="Shin N.R."/>
            <person name="Okamura Y."/>
            <person name="Kirsch R."/>
            <person name="Pauchet Y."/>
        </authorList>
    </citation>
    <scope>NUCLEOTIDE SEQUENCE</scope>
    <source>
        <strain evidence="2">MMC_N1</strain>
    </source>
</reference>
<keyword evidence="1" id="KW-0732">Signal</keyword>
<feature type="chain" id="PRO_5045949569" evidence="1">
    <location>
        <begin position="21"/>
        <end position="195"/>
    </location>
</feature>
<feature type="signal peptide" evidence="1">
    <location>
        <begin position="1"/>
        <end position="20"/>
    </location>
</feature>
<sequence>MASNRLFLLVILSIVGNSLQDTSNNEIEEEEINPFAEAASAILKEQNAQNIGAMVNSFMQSGGAAQLGNVLSKFGGENAGQLLQGLASLVGSDQKEGRAEDGSNSAVELLVKIKHKFENSFCLIEFVRERKKVLKSELKLSPFYGTIKAIITMIRGDTTANLLEGLGSLMGAFQGGGQGGGGDGVSAILQGLGSF</sequence>
<evidence type="ECO:0000313" key="2">
    <source>
        <dbReference type="EMBL" id="KAJ8982723.1"/>
    </source>
</evidence>
<gene>
    <name evidence="2" type="ORF">NQ317_019514</name>
</gene>
<accession>A0ABQ9JXC7</accession>
<evidence type="ECO:0000256" key="1">
    <source>
        <dbReference type="SAM" id="SignalP"/>
    </source>
</evidence>
<keyword evidence="3" id="KW-1185">Reference proteome</keyword>
<organism evidence="2 3">
    <name type="scientific">Molorchus minor</name>
    <dbReference type="NCBI Taxonomy" id="1323400"/>
    <lineage>
        <taxon>Eukaryota</taxon>
        <taxon>Metazoa</taxon>
        <taxon>Ecdysozoa</taxon>
        <taxon>Arthropoda</taxon>
        <taxon>Hexapoda</taxon>
        <taxon>Insecta</taxon>
        <taxon>Pterygota</taxon>
        <taxon>Neoptera</taxon>
        <taxon>Endopterygota</taxon>
        <taxon>Coleoptera</taxon>
        <taxon>Polyphaga</taxon>
        <taxon>Cucujiformia</taxon>
        <taxon>Chrysomeloidea</taxon>
        <taxon>Cerambycidae</taxon>
        <taxon>Lamiinae</taxon>
        <taxon>Monochamini</taxon>
        <taxon>Molorchus</taxon>
    </lineage>
</organism>
<dbReference type="EMBL" id="JAPWTJ010000110">
    <property type="protein sequence ID" value="KAJ8982723.1"/>
    <property type="molecule type" value="Genomic_DNA"/>
</dbReference>
<comment type="caution">
    <text evidence="2">The sequence shown here is derived from an EMBL/GenBank/DDBJ whole genome shotgun (WGS) entry which is preliminary data.</text>
</comment>
<dbReference type="Proteomes" id="UP001162164">
    <property type="component" value="Unassembled WGS sequence"/>
</dbReference>
<name>A0ABQ9JXC7_9CUCU</name>
<protein>
    <submittedName>
        <fullName evidence="2">Uncharacterized protein</fullName>
    </submittedName>
</protein>